<organism evidence="3 4">
    <name type="scientific">Dictyobacter kobayashii</name>
    <dbReference type="NCBI Taxonomy" id="2014872"/>
    <lineage>
        <taxon>Bacteria</taxon>
        <taxon>Bacillati</taxon>
        <taxon>Chloroflexota</taxon>
        <taxon>Ktedonobacteria</taxon>
        <taxon>Ktedonobacterales</taxon>
        <taxon>Dictyobacteraceae</taxon>
        <taxon>Dictyobacter</taxon>
    </lineage>
</organism>
<evidence type="ECO:0000313" key="3">
    <source>
        <dbReference type="EMBL" id="GCE16649.1"/>
    </source>
</evidence>
<keyword evidence="1" id="KW-1133">Transmembrane helix</keyword>
<dbReference type="EMBL" id="BIFS01000001">
    <property type="protein sequence ID" value="GCE16649.1"/>
    <property type="molecule type" value="Genomic_DNA"/>
</dbReference>
<sequence length="63" mass="6767">MSALIFGVAHGDPASLPVLFCIGIALALLRLLTNSYWPGFFLHLLNNALSALLIILVLHGIQI</sequence>
<keyword evidence="1" id="KW-0472">Membrane</keyword>
<name>A0A402AC27_9CHLR</name>
<proteinExistence type="predicted"/>
<keyword evidence="4" id="KW-1185">Reference proteome</keyword>
<reference evidence="4" key="1">
    <citation type="submission" date="2018-12" db="EMBL/GenBank/DDBJ databases">
        <title>Tengunoibacter tsumagoiensis gen. nov., sp. nov., Dictyobacter kobayashii sp. nov., D. alpinus sp. nov., and D. joshuensis sp. nov. and description of Dictyobacteraceae fam. nov. within the order Ktedonobacterales isolated from Tengu-no-mugimeshi.</title>
        <authorList>
            <person name="Wang C.M."/>
            <person name="Zheng Y."/>
            <person name="Sakai Y."/>
            <person name="Toyoda A."/>
            <person name="Minakuchi Y."/>
            <person name="Abe K."/>
            <person name="Yokota A."/>
            <person name="Yabe S."/>
        </authorList>
    </citation>
    <scope>NUCLEOTIDE SEQUENCE [LARGE SCALE GENOMIC DNA]</scope>
    <source>
        <strain evidence="4">Uno11</strain>
    </source>
</reference>
<feature type="transmembrane region" description="Helical" evidence="1">
    <location>
        <begin position="14"/>
        <end position="33"/>
    </location>
</feature>
<dbReference type="OrthoDB" id="158986at2"/>
<dbReference type="InterPro" id="IPR003675">
    <property type="entry name" value="Rce1/LyrA-like_dom"/>
</dbReference>
<protein>
    <recommendedName>
        <fullName evidence="2">CAAX prenyl protease 2/Lysostaphin resistance protein A-like domain-containing protein</fullName>
    </recommendedName>
</protein>
<evidence type="ECO:0000259" key="2">
    <source>
        <dbReference type="Pfam" id="PF02517"/>
    </source>
</evidence>
<keyword evidence="1" id="KW-0812">Transmembrane</keyword>
<dbReference type="AlphaFoldDB" id="A0A402AC27"/>
<dbReference type="GO" id="GO:0080120">
    <property type="term" value="P:CAAX-box protein maturation"/>
    <property type="evidence" value="ECO:0007669"/>
    <property type="project" value="UniProtKB-ARBA"/>
</dbReference>
<dbReference type="Proteomes" id="UP000287188">
    <property type="component" value="Unassembled WGS sequence"/>
</dbReference>
<evidence type="ECO:0000313" key="4">
    <source>
        <dbReference type="Proteomes" id="UP000287188"/>
    </source>
</evidence>
<dbReference type="RefSeq" id="WP_126548500.1">
    <property type="nucleotide sequence ID" value="NZ_BIFS01000001.1"/>
</dbReference>
<gene>
    <name evidence="3" type="ORF">KDK_04490</name>
</gene>
<dbReference type="GO" id="GO:0004175">
    <property type="term" value="F:endopeptidase activity"/>
    <property type="evidence" value="ECO:0007669"/>
    <property type="project" value="UniProtKB-ARBA"/>
</dbReference>
<comment type="caution">
    <text evidence="3">The sequence shown here is derived from an EMBL/GenBank/DDBJ whole genome shotgun (WGS) entry which is preliminary data.</text>
</comment>
<accession>A0A402AC27</accession>
<dbReference type="Pfam" id="PF02517">
    <property type="entry name" value="Rce1-like"/>
    <property type="match status" value="1"/>
</dbReference>
<evidence type="ECO:0000256" key="1">
    <source>
        <dbReference type="SAM" id="Phobius"/>
    </source>
</evidence>
<feature type="domain" description="CAAX prenyl protease 2/Lysostaphin resistance protein A-like" evidence="2">
    <location>
        <begin position="2"/>
        <end position="49"/>
    </location>
</feature>
<feature type="transmembrane region" description="Helical" evidence="1">
    <location>
        <begin position="40"/>
        <end position="61"/>
    </location>
</feature>